<dbReference type="AlphaFoldDB" id="A0A224YB43"/>
<dbReference type="SUPFAM" id="SSF55486">
    <property type="entry name" value="Metalloproteases ('zincins'), catalytic domain"/>
    <property type="match status" value="1"/>
</dbReference>
<sequence>MLSLYYLSLAAFGILAISICTNAEQGNVDEIGDNITIDAHIFYTYDTHANMAEVQGEHASPESKNDNITKYFMNLFETVQLYLRFNNISINLNVTNVTEKGDLIEMYVNECENVDGPITLAKVEKYGRYLSGNVTRNTIFYLFTWENITDYYTQGSQVVNFSASAVATYNTFCSENTSAALVQLGSLEVYSTSKATAHTFGSTLPPKHLLRLNETFKRCIDLRSEKGNTDAPPTDVC</sequence>
<reference evidence="2" key="1">
    <citation type="journal article" date="2017" name="Parasit. Vectors">
        <title>Sialotranscriptomics of Rhipicephalus zambeziensis reveals intricate expression profiles of secretory proteins and suggests tight temporal transcriptional regulation during blood-feeding.</title>
        <authorList>
            <person name="de Castro M.H."/>
            <person name="de Klerk D."/>
            <person name="Pienaar R."/>
            <person name="Rees D.J.G."/>
            <person name="Mans B.J."/>
        </authorList>
    </citation>
    <scope>NUCLEOTIDE SEQUENCE</scope>
    <source>
        <tissue evidence="2">Salivary glands</tissue>
    </source>
</reference>
<organism evidence="2">
    <name type="scientific">Rhipicephalus zambeziensis</name>
    <dbReference type="NCBI Taxonomy" id="60191"/>
    <lineage>
        <taxon>Eukaryota</taxon>
        <taxon>Metazoa</taxon>
        <taxon>Ecdysozoa</taxon>
        <taxon>Arthropoda</taxon>
        <taxon>Chelicerata</taxon>
        <taxon>Arachnida</taxon>
        <taxon>Acari</taxon>
        <taxon>Parasitiformes</taxon>
        <taxon>Ixodida</taxon>
        <taxon>Ixodoidea</taxon>
        <taxon>Ixodidae</taxon>
        <taxon>Rhipicephalinae</taxon>
        <taxon>Rhipicephalus</taxon>
        <taxon>Rhipicephalus</taxon>
    </lineage>
</organism>
<name>A0A224YB43_9ACAR</name>
<feature type="chain" id="PRO_5012850010" evidence="1">
    <location>
        <begin position="24"/>
        <end position="237"/>
    </location>
</feature>
<keyword evidence="1" id="KW-0732">Signal</keyword>
<dbReference type="EMBL" id="GFPF01000088">
    <property type="protein sequence ID" value="MAA11234.1"/>
    <property type="molecule type" value="Transcribed_RNA"/>
</dbReference>
<feature type="signal peptide" evidence="1">
    <location>
        <begin position="1"/>
        <end position="23"/>
    </location>
</feature>
<evidence type="ECO:0000313" key="2">
    <source>
        <dbReference type="EMBL" id="MAA11234.1"/>
    </source>
</evidence>
<dbReference type="GO" id="GO:0008237">
    <property type="term" value="F:metallopeptidase activity"/>
    <property type="evidence" value="ECO:0007669"/>
    <property type="project" value="InterPro"/>
</dbReference>
<proteinExistence type="predicted"/>
<accession>A0A224YB43</accession>
<evidence type="ECO:0000256" key="1">
    <source>
        <dbReference type="SAM" id="SignalP"/>
    </source>
</evidence>
<dbReference type="InterPro" id="IPR024079">
    <property type="entry name" value="MetalloPept_cat_dom_sf"/>
</dbReference>
<dbReference type="Gene3D" id="3.40.390.10">
    <property type="entry name" value="Collagenase (Catalytic Domain)"/>
    <property type="match status" value="1"/>
</dbReference>
<protein>
    <submittedName>
        <fullName evidence="2">28 kDa Metastriate family member</fullName>
    </submittedName>
</protein>